<protein>
    <submittedName>
        <fullName evidence="1">Uncharacterized protein</fullName>
    </submittedName>
</protein>
<keyword evidence="2" id="KW-1185">Reference proteome</keyword>
<accession>A0ABW5RWD2</accession>
<dbReference type="EMBL" id="JBHUMF010000031">
    <property type="protein sequence ID" value="MFD2682656.1"/>
    <property type="molecule type" value="Genomic_DNA"/>
</dbReference>
<name>A0ABW5RWD2_9BACI</name>
<organism evidence="1 2">
    <name type="scientific">Bacillus seohaeanensis</name>
    <dbReference type="NCBI Taxonomy" id="284580"/>
    <lineage>
        <taxon>Bacteria</taxon>
        <taxon>Bacillati</taxon>
        <taxon>Bacillota</taxon>
        <taxon>Bacilli</taxon>
        <taxon>Bacillales</taxon>
        <taxon>Bacillaceae</taxon>
        <taxon>Bacillus</taxon>
    </lineage>
</organism>
<evidence type="ECO:0000313" key="1">
    <source>
        <dbReference type="EMBL" id="MFD2682656.1"/>
    </source>
</evidence>
<gene>
    <name evidence="1" type="ORF">ACFSUL_18110</name>
</gene>
<dbReference type="RefSeq" id="WP_377937298.1">
    <property type="nucleotide sequence ID" value="NZ_JBHUMF010000031.1"/>
</dbReference>
<proteinExistence type="predicted"/>
<sequence length="41" mass="5073">MKIQMNRLNKEEKWLGKRKNNPSWAKQFTLNKYYQLVKGFL</sequence>
<reference evidence="2" key="1">
    <citation type="journal article" date="2019" name="Int. J. Syst. Evol. Microbiol.">
        <title>The Global Catalogue of Microorganisms (GCM) 10K type strain sequencing project: providing services to taxonomists for standard genome sequencing and annotation.</title>
        <authorList>
            <consortium name="The Broad Institute Genomics Platform"/>
            <consortium name="The Broad Institute Genome Sequencing Center for Infectious Disease"/>
            <person name="Wu L."/>
            <person name="Ma J."/>
        </authorList>
    </citation>
    <scope>NUCLEOTIDE SEQUENCE [LARGE SCALE GENOMIC DNA]</scope>
    <source>
        <strain evidence="2">KCTC 3913</strain>
    </source>
</reference>
<comment type="caution">
    <text evidence="1">The sequence shown here is derived from an EMBL/GenBank/DDBJ whole genome shotgun (WGS) entry which is preliminary data.</text>
</comment>
<evidence type="ECO:0000313" key="2">
    <source>
        <dbReference type="Proteomes" id="UP001597506"/>
    </source>
</evidence>
<dbReference type="Proteomes" id="UP001597506">
    <property type="component" value="Unassembled WGS sequence"/>
</dbReference>